<evidence type="ECO:0000313" key="5">
    <source>
        <dbReference type="Proteomes" id="UP000191004"/>
    </source>
</evidence>
<protein>
    <recommendedName>
        <fullName evidence="3">Ketoreductase (KR) domain-containing protein</fullName>
    </recommendedName>
</protein>
<dbReference type="AlphaFoldDB" id="A0A1T3C568"/>
<dbReference type="PANTHER" id="PTHR43775">
    <property type="entry name" value="FATTY ACID SYNTHASE"/>
    <property type="match status" value="1"/>
</dbReference>
<evidence type="ECO:0000313" key="4">
    <source>
        <dbReference type="EMBL" id="OPB36248.1"/>
    </source>
</evidence>
<evidence type="ECO:0000259" key="3">
    <source>
        <dbReference type="Pfam" id="PF08659"/>
    </source>
</evidence>
<keyword evidence="5" id="KW-1185">Reference proteome</keyword>
<evidence type="ECO:0000256" key="2">
    <source>
        <dbReference type="ARBA" id="ARBA00022553"/>
    </source>
</evidence>
<dbReference type="Pfam" id="PF08659">
    <property type="entry name" value="KR"/>
    <property type="match status" value="1"/>
</dbReference>
<sequence>MYATVGKGEKVKFLMDRFNIPRSYTYQHHDTRLVEGATRETNSRGVDVALNLLSSHAVEIVKVSVVNTEDVTRAIQLATNLKGILQTSMLLCDEAFSPMAYEDWDTATLLKVIYTWNLDETTRETGIEPDFFSSMLSTTGIASQSNYASANTCLGSFAQNWTGPEGWVPRMSIKEHTQKGSQERRAFWEKDGRITAYHNASNESDDGSGDSRDFLEILLAKTKAKTSTFKSRDAGGTLPIEIGKRLFMFLLKSEDDPDMSTSLAALGLDSPVGV</sequence>
<accession>A0A1T3C568</accession>
<reference evidence="4 5" key="1">
    <citation type="submission" date="2016-04" db="EMBL/GenBank/DDBJ databases">
        <title>Multiple horizontal gene transfer events from other fungi enriched the ability of the initially mycotrophic fungus Trichoderma (Ascomycota) to feed on dead plant biomass.</title>
        <authorList>
            <person name="Atanasova L."/>
            <person name="Chenthamara K."/>
            <person name="Zhang J."/>
            <person name="Grujic M."/>
            <person name="Henrissat B."/>
            <person name="Kuo A."/>
            <person name="Aertz A."/>
            <person name="Salamov A."/>
            <person name="Lipzen A."/>
            <person name="Labutti K."/>
            <person name="Barry K."/>
            <person name="Miao Y."/>
            <person name="Rahimi M.J."/>
            <person name="Shen Q."/>
            <person name="Grigoriev I.V."/>
            <person name="Kubicek C.P."/>
            <person name="Druzhinina I.S."/>
        </authorList>
    </citation>
    <scope>NUCLEOTIDE SEQUENCE [LARGE SCALE GENOMIC DNA]</scope>
    <source>
        <strain evidence="4 5">NJAU 4742</strain>
    </source>
</reference>
<dbReference type="InterPro" id="IPR013968">
    <property type="entry name" value="PKS_KR"/>
</dbReference>
<comment type="caution">
    <text evidence="4">The sequence shown here is derived from an EMBL/GenBank/DDBJ whole genome shotgun (WGS) entry which is preliminary data.</text>
</comment>
<feature type="domain" description="Ketoreductase (KR)" evidence="3">
    <location>
        <begin position="46"/>
        <end position="162"/>
    </location>
</feature>
<dbReference type="InterPro" id="IPR050091">
    <property type="entry name" value="PKS_NRPS_Biosynth_Enz"/>
</dbReference>
<dbReference type="PANTHER" id="PTHR43775:SF28">
    <property type="entry name" value="SYNTHASE, PUTATIVE-RELATED"/>
    <property type="match status" value="1"/>
</dbReference>
<dbReference type="Proteomes" id="UP000191004">
    <property type="component" value="Unassembled WGS sequence"/>
</dbReference>
<dbReference type="EMBL" id="LVVK01000026">
    <property type="protein sequence ID" value="OPB36248.1"/>
    <property type="molecule type" value="Genomic_DNA"/>
</dbReference>
<organism evidence="4 5">
    <name type="scientific">Trichoderma guizhouense</name>
    <dbReference type="NCBI Taxonomy" id="1491466"/>
    <lineage>
        <taxon>Eukaryota</taxon>
        <taxon>Fungi</taxon>
        <taxon>Dikarya</taxon>
        <taxon>Ascomycota</taxon>
        <taxon>Pezizomycotina</taxon>
        <taxon>Sordariomycetes</taxon>
        <taxon>Hypocreomycetidae</taxon>
        <taxon>Hypocreales</taxon>
        <taxon>Hypocreaceae</taxon>
        <taxon>Trichoderma</taxon>
    </lineage>
</organism>
<proteinExistence type="predicted"/>
<dbReference type="Gene3D" id="3.40.50.720">
    <property type="entry name" value="NAD(P)-binding Rossmann-like Domain"/>
    <property type="match status" value="1"/>
</dbReference>
<name>A0A1T3C568_9HYPO</name>
<dbReference type="GO" id="GO:0006633">
    <property type="term" value="P:fatty acid biosynthetic process"/>
    <property type="evidence" value="ECO:0007669"/>
    <property type="project" value="TreeGrafter"/>
</dbReference>
<evidence type="ECO:0000256" key="1">
    <source>
        <dbReference type="ARBA" id="ARBA00022450"/>
    </source>
</evidence>
<dbReference type="InterPro" id="IPR036291">
    <property type="entry name" value="NAD(P)-bd_dom_sf"/>
</dbReference>
<dbReference type="SUPFAM" id="SSF51735">
    <property type="entry name" value="NAD(P)-binding Rossmann-fold domains"/>
    <property type="match status" value="1"/>
</dbReference>
<keyword evidence="1" id="KW-0596">Phosphopantetheine</keyword>
<dbReference type="Gene3D" id="3.90.180.10">
    <property type="entry name" value="Medium-chain alcohol dehydrogenases, catalytic domain"/>
    <property type="match status" value="1"/>
</dbReference>
<gene>
    <name evidence="4" type="ORF">A0O28_0110240</name>
</gene>
<dbReference type="GO" id="GO:0044550">
    <property type="term" value="P:secondary metabolite biosynthetic process"/>
    <property type="evidence" value="ECO:0007669"/>
    <property type="project" value="TreeGrafter"/>
</dbReference>
<keyword evidence="2" id="KW-0597">Phosphoprotein</keyword>
<dbReference type="GO" id="GO:0004312">
    <property type="term" value="F:fatty acid synthase activity"/>
    <property type="evidence" value="ECO:0007669"/>
    <property type="project" value="TreeGrafter"/>
</dbReference>